<evidence type="ECO:0000259" key="8">
    <source>
        <dbReference type="Pfam" id="PF01138"/>
    </source>
</evidence>
<dbReference type="Pfam" id="PF01138">
    <property type="entry name" value="RNase_PH"/>
    <property type="match status" value="1"/>
</dbReference>
<evidence type="ECO:0000256" key="4">
    <source>
        <dbReference type="ARBA" id="ARBA00022490"/>
    </source>
</evidence>
<sequence length="355" mass="37930">MAPQQAALVNLSPAELSFLRASLAQSPPVRLDVTKGPRDFRSMRAEYDVLPGANGSARIALEDGTEALVGVKAEVEKTPQRPVLGDHEDVDMRDEDADESVGKGQNAWVEMSVEVPGFREDDSLPVFLASMLKESLLASGELKDRLYINTRFHWKLYVDVLLLSPALSYPLALLSMTTHLALLTTLLPALKSEKDEDPLFDDDWDAAVALYPKRKGKATDKPPVIILAMAVGSNIIFDPCKEELAVADAVLAIACTNSESPTAGARIVSIRTIDPPSHLTPPGIPNSMNSATGGTVPTSSADALTQRELLANSGVWTPPRGGMKRNLVSQVTKMVVESGGVAEEVISALAAIEVG</sequence>
<dbReference type="InterPro" id="IPR050590">
    <property type="entry name" value="Exosome_comp_Rrp42_subfam"/>
</dbReference>
<feature type="domain" description="Exoribonuclease phosphorolytic" evidence="8">
    <location>
        <begin position="39"/>
        <end position="188"/>
    </location>
</feature>
<feature type="compositionally biased region" description="Acidic residues" evidence="7">
    <location>
        <begin position="88"/>
        <end position="99"/>
    </location>
</feature>
<dbReference type="GO" id="GO:0035925">
    <property type="term" value="F:mRNA 3'-UTR AU-rich region binding"/>
    <property type="evidence" value="ECO:0007669"/>
    <property type="project" value="TreeGrafter"/>
</dbReference>
<evidence type="ECO:0000313" key="9">
    <source>
        <dbReference type="EMBL" id="KAH7095774.1"/>
    </source>
</evidence>
<organism evidence="9 10">
    <name type="scientific">Paraphoma chrysanthemicola</name>
    <dbReference type="NCBI Taxonomy" id="798071"/>
    <lineage>
        <taxon>Eukaryota</taxon>
        <taxon>Fungi</taxon>
        <taxon>Dikarya</taxon>
        <taxon>Ascomycota</taxon>
        <taxon>Pezizomycotina</taxon>
        <taxon>Dothideomycetes</taxon>
        <taxon>Pleosporomycetidae</taxon>
        <taxon>Pleosporales</taxon>
        <taxon>Pleosporineae</taxon>
        <taxon>Phaeosphaeriaceae</taxon>
        <taxon>Paraphoma</taxon>
    </lineage>
</organism>
<evidence type="ECO:0000256" key="5">
    <source>
        <dbReference type="ARBA" id="ARBA00022835"/>
    </source>
</evidence>
<feature type="region of interest" description="Disordered" evidence="7">
    <location>
        <begin position="276"/>
        <end position="299"/>
    </location>
</feature>
<name>A0A8K0RGL7_9PLEO</name>
<dbReference type="GO" id="GO:0034475">
    <property type="term" value="P:U4 snRNA 3'-end processing"/>
    <property type="evidence" value="ECO:0007669"/>
    <property type="project" value="TreeGrafter"/>
</dbReference>
<keyword evidence="5" id="KW-0271">Exosome</keyword>
<dbReference type="GO" id="GO:0005730">
    <property type="term" value="C:nucleolus"/>
    <property type="evidence" value="ECO:0007669"/>
    <property type="project" value="UniProtKB-SubCell"/>
</dbReference>
<reference evidence="9" key="1">
    <citation type="journal article" date="2021" name="Nat. Commun.">
        <title>Genetic determinants of endophytism in the Arabidopsis root mycobiome.</title>
        <authorList>
            <person name="Mesny F."/>
            <person name="Miyauchi S."/>
            <person name="Thiergart T."/>
            <person name="Pickel B."/>
            <person name="Atanasova L."/>
            <person name="Karlsson M."/>
            <person name="Huettel B."/>
            <person name="Barry K.W."/>
            <person name="Haridas S."/>
            <person name="Chen C."/>
            <person name="Bauer D."/>
            <person name="Andreopoulos W."/>
            <person name="Pangilinan J."/>
            <person name="LaButti K."/>
            <person name="Riley R."/>
            <person name="Lipzen A."/>
            <person name="Clum A."/>
            <person name="Drula E."/>
            <person name="Henrissat B."/>
            <person name="Kohler A."/>
            <person name="Grigoriev I.V."/>
            <person name="Martin F.M."/>
            <person name="Hacquard S."/>
        </authorList>
    </citation>
    <scope>NUCLEOTIDE SEQUENCE</scope>
    <source>
        <strain evidence="9">MPI-SDFR-AT-0120</strain>
    </source>
</reference>
<gene>
    <name evidence="9" type="ORF">FB567DRAFT_39650</name>
</gene>
<dbReference type="OrthoDB" id="272245at2759"/>
<dbReference type="InterPro" id="IPR027408">
    <property type="entry name" value="PNPase/RNase_PH_dom_sf"/>
</dbReference>
<proteinExistence type="inferred from homology"/>
<dbReference type="Proteomes" id="UP000813461">
    <property type="component" value="Unassembled WGS sequence"/>
</dbReference>
<evidence type="ECO:0000313" key="10">
    <source>
        <dbReference type="Proteomes" id="UP000813461"/>
    </source>
</evidence>
<accession>A0A8K0RGL7</accession>
<comment type="similarity">
    <text evidence="3">Belongs to the RNase PH family.</text>
</comment>
<dbReference type="GO" id="GO:0071038">
    <property type="term" value="P:TRAMP-dependent tRNA surveillance pathway"/>
    <property type="evidence" value="ECO:0007669"/>
    <property type="project" value="TreeGrafter"/>
</dbReference>
<evidence type="ECO:0000256" key="7">
    <source>
        <dbReference type="SAM" id="MobiDB-lite"/>
    </source>
</evidence>
<evidence type="ECO:0000256" key="2">
    <source>
        <dbReference type="ARBA" id="ARBA00004604"/>
    </source>
</evidence>
<dbReference type="InterPro" id="IPR020568">
    <property type="entry name" value="Ribosomal_Su5_D2-typ_SF"/>
</dbReference>
<dbReference type="Gene3D" id="3.30.230.70">
    <property type="entry name" value="GHMP Kinase, N-terminal domain"/>
    <property type="match status" value="1"/>
</dbReference>
<dbReference type="PANTHER" id="PTHR11097">
    <property type="entry name" value="EXOSOME COMPLEX EXONUCLEASE RIBOSOMAL RNA PROCESSING PROTEIN"/>
    <property type="match status" value="1"/>
</dbReference>
<dbReference type="SUPFAM" id="SSF54211">
    <property type="entry name" value="Ribosomal protein S5 domain 2-like"/>
    <property type="match status" value="1"/>
</dbReference>
<dbReference type="GO" id="GO:0016075">
    <property type="term" value="P:rRNA catabolic process"/>
    <property type="evidence" value="ECO:0007669"/>
    <property type="project" value="TreeGrafter"/>
</dbReference>
<dbReference type="GO" id="GO:0000177">
    <property type="term" value="C:cytoplasmic exosome (RNase complex)"/>
    <property type="evidence" value="ECO:0007669"/>
    <property type="project" value="TreeGrafter"/>
</dbReference>
<feature type="compositionally biased region" description="Polar residues" evidence="7">
    <location>
        <begin position="286"/>
        <end position="299"/>
    </location>
</feature>
<evidence type="ECO:0000256" key="1">
    <source>
        <dbReference type="ARBA" id="ARBA00004496"/>
    </source>
</evidence>
<dbReference type="InterPro" id="IPR001247">
    <property type="entry name" value="ExoRNase_PH_dom1"/>
</dbReference>
<dbReference type="GO" id="GO:0000176">
    <property type="term" value="C:nuclear exosome (RNase complex)"/>
    <property type="evidence" value="ECO:0007669"/>
    <property type="project" value="UniProtKB-ARBA"/>
</dbReference>
<dbReference type="GO" id="GO:0071028">
    <property type="term" value="P:nuclear mRNA surveillance"/>
    <property type="evidence" value="ECO:0007669"/>
    <property type="project" value="TreeGrafter"/>
</dbReference>
<dbReference type="AlphaFoldDB" id="A0A8K0RGL7"/>
<protein>
    <recommendedName>
        <fullName evidence="6">Ribosomal RNA-processing protein 42</fullName>
    </recommendedName>
</protein>
<dbReference type="GO" id="GO:0000467">
    <property type="term" value="P:exonucleolytic trimming to generate mature 3'-end of 5.8S rRNA from tricistronic rRNA transcript (SSU-rRNA, 5.8S rRNA, LSU-rRNA)"/>
    <property type="evidence" value="ECO:0007669"/>
    <property type="project" value="TreeGrafter"/>
</dbReference>
<keyword evidence="4" id="KW-0963">Cytoplasm</keyword>
<evidence type="ECO:0000256" key="6">
    <source>
        <dbReference type="ARBA" id="ARBA00042523"/>
    </source>
</evidence>
<dbReference type="EMBL" id="JAGMVJ010000001">
    <property type="protein sequence ID" value="KAH7095774.1"/>
    <property type="molecule type" value="Genomic_DNA"/>
</dbReference>
<dbReference type="GO" id="GO:0034476">
    <property type="term" value="P:U5 snRNA 3'-end processing"/>
    <property type="evidence" value="ECO:0007669"/>
    <property type="project" value="TreeGrafter"/>
</dbReference>
<dbReference type="PANTHER" id="PTHR11097:SF8">
    <property type="entry name" value="EXOSOME COMPLEX COMPONENT RRP42"/>
    <property type="match status" value="1"/>
</dbReference>
<dbReference type="GO" id="GO:0071035">
    <property type="term" value="P:nuclear polyadenylation-dependent rRNA catabolic process"/>
    <property type="evidence" value="ECO:0007669"/>
    <property type="project" value="TreeGrafter"/>
</dbReference>
<feature type="region of interest" description="Disordered" evidence="7">
    <location>
        <begin position="80"/>
        <end position="103"/>
    </location>
</feature>
<evidence type="ECO:0000256" key="3">
    <source>
        <dbReference type="ARBA" id="ARBA00006678"/>
    </source>
</evidence>
<comment type="caution">
    <text evidence="9">The sequence shown here is derived from an EMBL/GenBank/DDBJ whole genome shotgun (WGS) entry which is preliminary data.</text>
</comment>
<comment type="subcellular location">
    <subcellularLocation>
        <location evidence="1">Cytoplasm</location>
    </subcellularLocation>
    <subcellularLocation>
        <location evidence="2">Nucleus</location>
        <location evidence="2">Nucleolus</location>
    </subcellularLocation>
</comment>
<dbReference type="GO" id="GO:0034473">
    <property type="term" value="P:U1 snRNA 3'-end processing"/>
    <property type="evidence" value="ECO:0007669"/>
    <property type="project" value="TreeGrafter"/>
</dbReference>
<keyword evidence="10" id="KW-1185">Reference proteome</keyword>